<organism evidence="1">
    <name type="scientific">Rhizophora mucronata</name>
    <name type="common">Asiatic mangrove</name>
    <dbReference type="NCBI Taxonomy" id="61149"/>
    <lineage>
        <taxon>Eukaryota</taxon>
        <taxon>Viridiplantae</taxon>
        <taxon>Streptophyta</taxon>
        <taxon>Embryophyta</taxon>
        <taxon>Tracheophyta</taxon>
        <taxon>Spermatophyta</taxon>
        <taxon>Magnoliopsida</taxon>
        <taxon>eudicotyledons</taxon>
        <taxon>Gunneridae</taxon>
        <taxon>Pentapetalae</taxon>
        <taxon>rosids</taxon>
        <taxon>fabids</taxon>
        <taxon>Malpighiales</taxon>
        <taxon>Rhizophoraceae</taxon>
        <taxon>Rhizophora</taxon>
    </lineage>
</organism>
<dbReference type="AlphaFoldDB" id="A0A2P2NYF2"/>
<dbReference type="EMBL" id="GGEC01067000">
    <property type="protein sequence ID" value="MBX47484.1"/>
    <property type="molecule type" value="Transcribed_RNA"/>
</dbReference>
<reference evidence="1" key="1">
    <citation type="submission" date="2018-02" db="EMBL/GenBank/DDBJ databases">
        <title>Rhizophora mucronata_Transcriptome.</title>
        <authorList>
            <person name="Meera S.P."/>
            <person name="Sreeshan A."/>
            <person name="Augustine A."/>
        </authorList>
    </citation>
    <scope>NUCLEOTIDE SEQUENCE</scope>
    <source>
        <tissue evidence="1">Leaf</tissue>
    </source>
</reference>
<evidence type="ECO:0000313" key="1">
    <source>
        <dbReference type="EMBL" id="MBX47484.1"/>
    </source>
</evidence>
<name>A0A2P2NYF2_RHIMU</name>
<protein>
    <submittedName>
        <fullName evidence="1">Uncharacterized protein</fullName>
    </submittedName>
</protein>
<sequence>MLLVKPHTAPPACGSGTVKPTNIHYINSNKDKGNAKWNC</sequence>
<accession>A0A2P2NYF2</accession>
<proteinExistence type="predicted"/>